<evidence type="ECO:0000256" key="2">
    <source>
        <dbReference type="ARBA" id="ARBA00023002"/>
    </source>
</evidence>
<dbReference type="SUPFAM" id="SSF46785">
    <property type="entry name" value="Winged helix' DNA-binding domain"/>
    <property type="match status" value="1"/>
</dbReference>
<name>A0ABP7RU67_9BURK</name>
<dbReference type="Gene3D" id="2.30.110.10">
    <property type="entry name" value="Electron Transport, Fmn-binding Protein, Chain A"/>
    <property type="match status" value="1"/>
</dbReference>
<organism evidence="4 5">
    <name type="scientific">Comamonas faecalis</name>
    <dbReference type="NCBI Taxonomy" id="1387849"/>
    <lineage>
        <taxon>Bacteria</taxon>
        <taxon>Pseudomonadati</taxon>
        <taxon>Pseudomonadota</taxon>
        <taxon>Betaproteobacteria</taxon>
        <taxon>Burkholderiales</taxon>
        <taxon>Comamonadaceae</taxon>
        <taxon>Comamonas</taxon>
    </lineage>
</organism>
<accession>A0ABP7RU67</accession>
<dbReference type="SUPFAM" id="SSF50475">
    <property type="entry name" value="FMN-binding split barrel"/>
    <property type="match status" value="1"/>
</dbReference>
<gene>
    <name evidence="4" type="ORF">GCM10022279_27760</name>
</gene>
<evidence type="ECO:0000313" key="4">
    <source>
        <dbReference type="EMBL" id="GAA4002281.1"/>
    </source>
</evidence>
<evidence type="ECO:0000259" key="3">
    <source>
        <dbReference type="SMART" id="SM00903"/>
    </source>
</evidence>
<dbReference type="Pfam" id="PF01613">
    <property type="entry name" value="Flavin_Reduct"/>
    <property type="match status" value="1"/>
</dbReference>
<dbReference type="PANTHER" id="PTHR30466:SF11">
    <property type="entry name" value="FLAVIN-DEPENDENT MONOOXYGENASE, REDUCTASE SUBUNIT HSAB"/>
    <property type="match status" value="1"/>
</dbReference>
<dbReference type="InterPro" id="IPR002563">
    <property type="entry name" value="Flavin_Rdtase-like_dom"/>
</dbReference>
<dbReference type="SMART" id="SM00903">
    <property type="entry name" value="Flavin_Reduct"/>
    <property type="match status" value="1"/>
</dbReference>
<evidence type="ECO:0000256" key="1">
    <source>
        <dbReference type="ARBA" id="ARBA00008898"/>
    </source>
</evidence>
<dbReference type="Proteomes" id="UP001501627">
    <property type="component" value="Unassembled WGS sequence"/>
</dbReference>
<dbReference type="RefSeq" id="WP_103046155.1">
    <property type="nucleotide sequence ID" value="NZ_BAABBP010000030.1"/>
</dbReference>
<comment type="caution">
    <text evidence="4">The sequence shown here is derived from an EMBL/GenBank/DDBJ whole genome shotgun (WGS) entry which is preliminary data.</text>
</comment>
<keyword evidence="2" id="KW-0560">Oxidoreductase</keyword>
<dbReference type="InterPro" id="IPR036390">
    <property type="entry name" value="WH_DNA-bd_sf"/>
</dbReference>
<dbReference type="InterPro" id="IPR012349">
    <property type="entry name" value="Split_barrel_FMN-bd"/>
</dbReference>
<dbReference type="PANTHER" id="PTHR30466">
    <property type="entry name" value="FLAVIN REDUCTASE"/>
    <property type="match status" value="1"/>
</dbReference>
<sequence>MEHQQHFDPRDFRQALGMFATGVTIVTTRGADGAPVGVTANSFNSVSIDPPLVLWSLAKNARSLDAFSGSDHWNVHILAHEQEALSNLFARAGEDKFGQQQLEQGVSDAPLLPGCSARFQCKTMFQYDGGDHTIFVGQVLSYDRTQRPPLLYAMGQYALASRKAQAVATEAQADTSASLYSENLLGYLLGRAHYQFLAGIRPLLNERSLTDADFFVLSLLSVQEPLPAAEIARHIAYTGIDVGSVLLQQLCDRALLRKTDAPAYALTDAGRDAILHVVAAAKAEEADVLERMGESEAALLRNLLKQFVRATDPGLPTLWTAAAAQ</sequence>
<feature type="domain" description="Flavin reductase like" evidence="3">
    <location>
        <begin position="16"/>
        <end position="159"/>
    </location>
</feature>
<proteinExistence type="inferred from homology"/>
<dbReference type="EMBL" id="BAABBP010000030">
    <property type="protein sequence ID" value="GAA4002281.1"/>
    <property type="molecule type" value="Genomic_DNA"/>
</dbReference>
<keyword evidence="5" id="KW-1185">Reference proteome</keyword>
<dbReference type="InterPro" id="IPR036388">
    <property type="entry name" value="WH-like_DNA-bd_sf"/>
</dbReference>
<reference evidence="5" key="1">
    <citation type="journal article" date="2019" name="Int. J. Syst. Evol. Microbiol.">
        <title>The Global Catalogue of Microorganisms (GCM) 10K type strain sequencing project: providing services to taxonomists for standard genome sequencing and annotation.</title>
        <authorList>
            <consortium name="The Broad Institute Genomics Platform"/>
            <consortium name="The Broad Institute Genome Sequencing Center for Infectious Disease"/>
            <person name="Wu L."/>
            <person name="Ma J."/>
        </authorList>
    </citation>
    <scope>NUCLEOTIDE SEQUENCE [LARGE SCALE GENOMIC DNA]</scope>
    <source>
        <strain evidence="5">JCM 17561</strain>
    </source>
</reference>
<protein>
    <submittedName>
        <fullName evidence="4">Flavin reductase family protein</fullName>
    </submittedName>
</protein>
<dbReference type="Gene3D" id="1.10.10.10">
    <property type="entry name" value="Winged helix-like DNA-binding domain superfamily/Winged helix DNA-binding domain"/>
    <property type="match status" value="1"/>
</dbReference>
<dbReference type="InterPro" id="IPR050268">
    <property type="entry name" value="NADH-dep_flavin_reductase"/>
</dbReference>
<evidence type="ECO:0000313" key="5">
    <source>
        <dbReference type="Proteomes" id="UP001501627"/>
    </source>
</evidence>
<comment type="similarity">
    <text evidence="1">Belongs to the non-flavoprotein flavin reductase family.</text>
</comment>